<organism evidence="4 5">
    <name type="scientific">Rhynchospora pubera</name>
    <dbReference type="NCBI Taxonomy" id="906938"/>
    <lineage>
        <taxon>Eukaryota</taxon>
        <taxon>Viridiplantae</taxon>
        <taxon>Streptophyta</taxon>
        <taxon>Embryophyta</taxon>
        <taxon>Tracheophyta</taxon>
        <taxon>Spermatophyta</taxon>
        <taxon>Magnoliopsida</taxon>
        <taxon>Liliopsida</taxon>
        <taxon>Poales</taxon>
        <taxon>Cyperaceae</taxon>
        <taxon>Cyperoideae</taxon>
        <taxon>Rhynchosporeae</taxon>
        <taxon>Rhynchospora</taxon>
    </lineage>
</organism>
<keyword evidence="2" id="KW-0808">Transferase</keyword>
<dbReference type="PANTHER" id="PTHR31642">
    <property type="entry name" value="TRICHOTHECENE 3-O-ACETYLTRANSFERASE"/>
    <property type="match status" value="1"/>
</dbReference>
<name>A0AAV8CZJ4_9POAL</name>
<dbReference type="EMBL" id="JAMFTS010000004">
    <property type="protein sequence ID" value="KAJ4761020.1"/>
    <property type="molecule type" value="Genomic_DNA"/>
</dbReference>
<keyword evidence="5" id="KW-1185">Reference proteome</keyword>
<keyword evidence="3" id="KW-0012">Acyltransferase</keyword>
<evidence type="ECO:0000313" key="4">
    <source>
        <dbReference type="EMBL" id="KAJ4761020.1"/>
    </source>
</evidence>
<sequence>MRSRMCPPLPPTYFGNATARASVSAVVGDVISYPISNVAKMLYEATNLGDEYIRSVIDYLETTDMSLPRRDVTPSDLRVTSWLGMSMYNVDFGMGQPILCAPAFMRSSGYVYLIDNPGKDSGMFVAVSLEQESMAGFRELLFDELANCCIA</sequence>
<dbReference type="InterPro" id="IPR050317">
    <property type="entry name" value="Plant_Fungal_Acyltransferase"/>
</dbReference>
<gene>
    <name evidence="4" type="ORF">LUZ62_071395</name>
</gene>
<protein>
    <submittedName>
        <fullName evidence="4">HXXXD-type acyl-transferase family protein</fullName>
    </submittedName>
</protein>
<accession>A0AAV8CZJ4</accession>
<comment type="similarity">
    <text evidence="1">Belongs to the plant acyltransferase family.</text>
</comment>
<dbReference type="GO" id="GO:0016747">
    <property type="term" value="F:acyltransferase activity, transferring groups other than amino-acyl groups"/>
    <property type="evidence" value="ECO:0007669"/>
    <property type="project" value="TreeGrafter"/>
</dbReference>
<dbReference type="PANTHER" id="PTHR31642:SF138">
    <property type="entry name" value="PUTRESCINE HYDROXYCINNAMOYLTRANSFERASE 1"/>
    <property type="match status" value="1"/>
</dbReference>
<evidence type="ECO:0000256" key="3">
    <source>
        <dbReference type="ARBA" id="ARBA00023315"/>
    </source>
</evidence>
<evidence type="ECO:0000256" key="1">
    <source>
        <dbReference type="ARBA" id="ARBA00009861"/>
    </source>
</evidence>
<proteinExistence type="inferred from homology"/>
<evidence type="ECO:0000313" key="5">
    <source>
        <dbReference type="Proteomes" id="UP001140206"/>
    </source>
</evidence>
<dbReference type="Proteomes" id="UP001140206">
    <property type="component" value="Chromosome 4"/>
</dbReference>
<dbReference type="AlphaFoldDB" id="A0AAV8CZJ4"/>
<reference evidence="4" key="1">
    <citation type="submission" date="2022-08" db="EMBL/GenBank/DDBJ databases">
        <authorList>
            <person name="Marques A."/>
        </authorList>
    </citation>
    <scope>NUCLEOTIDE SEQUENCE</scope>
    <source>
        <strain evidence="4">RhyPub2mFocal</strain>
        <tissue evidence="4">Leaves</tissue>
    </source>
</reference>
<evidence type="ECO:0000256" key="2">
    <source>
        <dbReference type="ARBA" id="ARBA00022679"/>
    </source>
</evidence>
<dbReference type="InterPro" id="IPR023213">
    <property type="entry name" value="CAT-like_dom_sf"/>
</dbReference>
<dbReference type="Pfam" id="PF02458">
    <property type="entry name" value="Transferase"/>
    <property type="match status" value="1"/>
</dbReference>
<comment type="caution">
    <text evidence="4">The sequence shown here is derived from an EMBL/GenBank/DDBJ whole genome shotgun (WGS) entry which is preliminary data.</text>
</comment>
<dbReference type="Gene3D" id="3.30.559.10">
    <property type="entry name" value="Chloramphenicol acetyltransferase-like domain"/>
    <property type="match status" value="1"/>
</dbReference>